<gene>
    <name evidence="1" type="ORF">EII27_01665</name>
</gene>
<dbReference type="InterPro" id="IPR029039">
    <property type="entry name" value="Flavoprotein-like_sf"/>
</dbReference>
<dbReference type="EMBL" id="RQYY01000002">
    <property type="protein sequence ID" value="RRD28354.1"/>
    <property type="molecule type" value="Genomic_DNA"/>
</dbReference>
<comment type="caution">
    <text evidence="1">The sequence shown here is derived from an EMBL/GenBank/DDBJ whole genome shotgun (WGS) entry which is preliminary data.</text>
</comment>
<dbReference type="Proteomes" id="UP000281534">
    <property type="component" value="Unassembled WGS sequence"/>
</dbReference>
<evidence type="ECO:0000313" key="1">
    <source>
        <dbReference type="EMBL" id="RRD28354.1"/>
    </source>
</evidence>
<dbReference type="SUPFAM" id="SSF52218">
    <property type="entry name" value="Flavoproteins"/>
    <property type="match status" value="1"/>
</dbReference>
<dbReference type="OrthoDB" id="1026745at2"/>
<accession>A0A3P1V2F1</accession>
<dbReference type="AlphaFoldDB" id="A0A3P1V2F1"/>
<organism evidence="1 2">
    <name type="scientific">Fusobacterium canifelinum</name>
    <dbReference type="NCBI Taxonomy" id="285729"/>
    <lineage>
        <taxon>Bacteria</taxon>
        <taxon>Fusobacteriati</taxon>
        <taxon>Fusobacteriota</taxon>
        <taxon>Fusobacteriia</taxon>
        <taxon>Fusobacteriales</taxon>
        <taxon>Fusobacteriaceae</taxon>
        <taxon>Fusobacterium</taxon>
    </lineage>
</organism>
<evidence type="ECO:0008006" key="3">
    <source>
        <dbReference type="Google" id="ProtNLM"/>
    </source>
</evidence>
<proteinExistence type="predicted"/>
<reference evidence="1 2" key="1">
    <citation type="submission" date="2018-11" db="EMBL/GenBank/DDBJ databases">
        <title>Genomes From Bacteria Associated with the Canine Oral Cavity: a Test Case for Automated Genome-Based Taxonomic Assignment.</title>
        <authorList>
            <person name="Coil D.A."/>
            <person name="Jospin G."/>
            <person name="Darling A.E."/>
            <person name="Wallis C."/>
            <person name="Davis I.J."/>
            <person name="Harris S."/>
            <person name="Eisen J.A."/>
            <person name="Holcombe L.J."/>
            <person name="O'Flynn C."/>
        </authorList>
    </citation>
    <scope>NUCLEOTIDE SEQUENCE [LARGE SCALE GENOMIC DNA]</scope>
    <source>
        <strain evidence="1 2">OH4460_COT-188</strain>
    </source>
</reference>
<protein>
    <recommendedName>
        <fullName evidence="3">Flavodoxin-like fold domain-containing protein</fullName>
    </recommendedName>
</protein>
<dbReference type="Gene3D" id="3.40.50.360">
    <property type="match status" value="1"/>
</dbReference>
<sequence>MKITIINASPKLKKSNSEILKNYLLNFIKENEINEYYSSYFKLDENTKTNIYNSDVLIFIFPLYVDSIPSNLLNLLVKFENEKLINLKTKIYCIVNNGFFEGVQNQLAISQIKCWCKKINAKWGQGIGVGGGELLRHLKKVPLGSGPLKNLGKSLKILSENILLLKSDKDICINPNYSKALYFLQANISWFIVARKNKLKFRELFKKVN</sequence>
<name>A0A3P1V2F1_9FUSO</name>
<dbReference type="RefSeq" id="WP_124795189.1">
    <property type="nucleotide sequence ID" value="NZ_RQYY01000002.1"/>
</dbReference>
<evidence type="ECO:0000313" key="2">
    <source>
        <dbReference type="Proteomes" id="UP000281534"/>
    </source>
</evidence>